<dbReference type="AlphaFoldDB" id="A0ABD5X8X2"/>
<protein>
    <submittedName>
        <fullName evidence="7">ABC transporter ATP-binding protein</fullName>
    </submittedName>
</protein>
<dbReference type="PANTHER" id="PTHR42711">
    <property type="entry name" value="ABC TRANSPORTER ATP-BINDING PROTEIN"/>
    <property type="match status" value="1"/>
</dbReference>
<gene>
    <name evidence="7" type="ORF">ACFQJ7_06160</name>
</gene>
<dbReference type="Gene3D" id="3.40.50.300">
    <property type="entry name" value="P-loop containing nucleotide triphosphate hydrolases"/>
    <property type="match status" value="1"/>
</dbReference>
<feature type="compositionally biased region" description="Polar residues" evidence="5">
    <location>
        <begin position="1"/>
        <end position="12"/>
    </location>
</feature>
<dbReference type="CDD" id="cd03230">
    <property type="entry name" value="ABC_DR_subfamily_A"/>
    <property type="match status" value="1"/>
</dbReference>
<evidence type="ECO:0000256" key="1">
    <source>
        <dbReference type="ARBA" id="ARBA00005417"/>
    </source>
</evidence>
<comment type="similarity">
    <text evidence="1">Belongs to the ABC transporter superfamily.</text>
</comment>
<evidence type="ECO:0000256" key="5">
    <source>
        <dbReference type="SAM" id="MobiDB-lite"/>
    </source>
</evidence>
<reference evidence="7 8" key="1">
    <citation type="journal article" date="2014" name="Int. J. Syst. Evol. Microbiol.">
        <title>Complete genome sequence of Corynebacterium casei LMG S-19264T (=DSM 44701T), isolated from a smear-ripened cheese.</title>
        <authorList>
            <consortium name="US DOE Joint Genome Institute (JGI-PGF)"/>
            <person name="Walter F."/>
            <person name="Albersmeier A."/>
            <person name="Kalinowski J."/>
            <person name="Ruckert C."/>
        </authorList>
    </citation>
    <scope>NUCLEOTIDE SEQUENCE [LARGE SCALE GENOMIC DNA]</scope>
    <source>
        <strain evidence="7 8">CGMCC 4.7215</strain>
    </source>
</reference>
<dbReference type="InterPro" id="IPR003593">
    <property type="entry name" value="AAA+_ATPase"/>
</dbReference>
<feature type="domain" description="ABC transporter" evidence="6">
    <location>
        <begin position="41"/>
        <end position="277"/>
    </location>
</feature>
<dbReference type="Pfam" id="PF00005">
    <property type="entry name" value="ABC_tran"/>
    <property type="match status" value="1"/>
</dbReference>
<dbReference type="PROSITE" id="PS50893">
    <property type="entry name" value="ABC_TRANSPORTER_2"/>
    <property type="match status" value="1"/>
</dbReference>
<proteinExistence type="inferred from homology"/>
<organism evidence="7 8">
    <name type="scientific">Halovenus rubra</name>
    <dbReference type="NCBI Taxonomy" id="869890"/>
    <lineage>
        <taxon>Archaea</taxon>
        <taxon>Methanobacteriati</taxon>
        <taxon>Methanobacteriota</taxon>
        <taxon>Stenosarchaea group</taxon>
        <taxon>Halobacteria</taxon>
        <taxon>Halobacteriales</taxon>
        <taxon>Haloarculaceae</taxon>
        <taxon>Halovenus</taxon>
    </lineage>
</organism>
<dbReference type="SUPFAM" id="SSF52540">
    <property type="entry name" value="P-loop containing nucleoside triphosphate hydrolases"/>
    <property type="match status" value="1"/>
</dbReference>
<dbReference type="GO" id="GO:0005524">
    <property type="term" value="F:ATP binding"/>
    <property type="evidence" value="ECO:0007669"/>
    <property type="project" value="UniProtKB-KW"/>
</dbReference>
<comment type="caution">
    <text evidence="7">The sequence shown here is derived from an EMBL/GenBank/DDBJ whole genome shotgun (WGS) entry which is preliminary data.</text>
</comment>
<dbReference type="PANTHER" id="PTHR42711:SF5">
    <property type="entry name" value="ABC TRANSPORTER ATP-BINDING PROTEIN NATA"/>
    <property type="match status" value="1"/>
</dbReference>
<dbReference type="PROSITE" id="PS00211">
    <property type="entry name" value="ABC_TRANSPORTER_1"/>
    <property type="match status" value="1"/>
</dbReference>
<dbReference type="InterPro" id="IPR027417">
    <property type="entry name" value="P-loop_NTPase"/>
</dbReference>
<dbReference type="EMBL" id="JBHSZQ010000008">
    <property type="protein sequence ID" value="MFC7125620.1"/>
    <property type="molecule type" value="Genomic_DNA"/>
</dbReference>
<dbReference type="SMART" id="SM00382">
    <property type="entry name" value="AAA"/>
    <property type="match status" value="1"/>
</dbReference>
<dbReference type="InterPro" id="IPR003439">
    <property type="entry name" value="ABC_transporter-like_ATP-bd"/>
</dbReference>
<evidence type="ECO:0000259" key="6">
    <source>
        <dbReference type="PROSITE" id="PS50893"/>
    </source>
</evidence>
<evidence type="ECO:0000313" key="7">
    <source>
        <dbReference type="EMBL" id="MFC7125620.1"/>
    </source>
</evidence>
<sequence>MTASKPVQQSDTTKSEVPDSTTPEEKSNIDNTHAVDGEVAITVDEVTKSYGSGDDVVTAVDDISFEIERGSIVGLLGPNGAGKTSAIKSMLGLVIPDRGTVSICGVDVASSPERAHGHVGAMLEGDRNVYWRLTARENLEFFAGLSGEYPSAVRDRHDQLLEQLDLLDVADTAVNEFSKGMKQKVSLASTLARDVDVIFLDEPTLGLDVEASHDLHRELRRLAQEEDMTIVLTSHNLDIIEAVSDRVIILNDGKIIADDDTDDLVDLFETQSYRFVVGAPLPEAVETRLRREFDITCKREDNQVAIDCMGADSDTVYALMDVLSDAGMELHEVESVDLDLEDVFLEVIDDPATANGGVQ</sequence>
<dbReference type="InterPro" id="IPR050763">
    <property type="entry name" value="ABC_transporter_ATP-binding"/>
</dbReference>
<evidence type="ECO:0000256" key="3">
    <source>
        <dbReference type="ARBA" id="ARBA00022741"/>
    </source>
</evidence>
<evidence type="ECO:0000256" key="2">
    <source>
        <dbReference type="ARBA" id="ARBA00022448"/>
    </source>
</evidence>
<evidence type="ECO:0000256" key="4">
    <source>
        <dbReference type="ARBA" id="ARBA00022840"/>
    </source>
</evidence>
<accession>A0ABD5X8X2</accession>
<name>A0ABD5X8X2_9EURY</name>
<dbReference type="Proteomes" id="UP001596414">
    <property type="component" value="Unassembled WGS sequence"/>
</dbReference>
<keyword evidence="2" id="KW-0813">Transport</keyword>
<evidence type="ECO:0000313" key="8">
    <source>
        <dbReference type="Proteomes" id="UP001596414"/>
    </source>
</evidence>
<feature type="region of interest" description="Disordered" evidence="5">
    <location>
        <begin position="1"/>
        <end position="31"/>
    </location>
</feature>
<dbReference type="RefSeq" id="WP_267636998.1">
    <property type="nucleotide sequence ID" value="NZ_JAODIY010000008.1"/>
</dbReference>
<dbReference type="InterPro" id="IPR017871">
    <property type="entry name" value="ABC_transporter-like_CS"/>
</dbReference>
<feature type="compositionally biased region" description="Basic and acidic residues" evidence="5">
    <location>
        <begin position="13"/>
        <end position="31"/>
    </location>
</feature>
<keyword evidence="3" id="KW-0547">Nucleotide-binding</keyword>
<keyword evidence="4 7" id="KW-0067">ATP-binding</keyword>